<proteinExistence type="predicted"/>
<gene>
    <name evidence="6" type="ORF">ORQ98_23475</name>
</gene>
<keyword evidence="2" id="KW-0238">DNA-binding</keyword>
<dbReference type="PROSITE" id="PS00041">
    <property type="entry name" value="HTH_ARAC_FAMILY_1"/>
    <property type="match status" value="1"/>
</dbReference>
<dbReference type="Pfam" id="PF12833">
    <property type="entry name" value="HTH_18"/>
    <property type="match status" value="1"/>
</dbReference>
<dbReference type="Proteomes" id="UP001528823">
    <property type="component" value="Unassembled WGS sequence"/>
</dbReference>
<dbReference type="InterPro" id="IPR009057">
    <property type="entry name" value="Homeodomain-like_sf"/>
</dbReference>
<dbReference type="Gene3D" id="1.10.10.60">
    <property type="entry name" value="Homeodomain-like"/>
    <property type="match status" value="1"/>
</dbReference>
<dbReference type="PANTHER" id="PTHR46796">
    <property type="entry name" value="HTH-TYPE TRANSCRIPTIONAL ACTIVATOR RHAS-RELATED"/>
    <property type="match status" value="1"/>
</dbReference>
<dbReference type="RefSeq" id="WP_274691236.1">
    <property type="nucleotide sequence ID" value="NZ_JAPMOU010000046.1"/>
</dbReference>
<dbReference type="SUPFAM" id="SSF46689">
    <property type="entry name" value="Homeodomain-like"/>
    <property type="match status" value="2"/>
</dbReference>
<dbReference type="InterPro" id="IPR018060">
    <property type="entry name" value="HTH_AraC"/>
</dbReference>
<evidence type="ECO:0000259" key="5">
    <source>
        <dbReference type="PROSITE" id="PS01124"/>
    </source>
</evidence>
<evidence type="ECO:0000256" key="4">
    <source>
        <dbReference type="ARBA" id="ARBA00023163"/>
    </source>
</evidence>
<evidence type="ECO:0000313" key="7">
    <source>
        <dbReference type="Proteomes" id="UP001528823"/>
    </source>
</evidence>
<feature type="domain" description="HTH araC/xylS-type" evidence="5">
    <location>
        <begin position="186"/>
        <end position="283"/>
    </location>
</feature>
<dbReference type="PROSITE" id="PS01124">
    <property type="entry name" value="HTH_ARAC_FAMILY_2"/>
    <property type="match status" value="1"/>
</dbReference>
<dbReference type="InterPro" id="IPR037923">
    <property type="entry name" value="HTH-like"/>
</dbReference>
<organism evidence="6 7">
    <name type="scientific">Spartinivicinus poritis</name>
    <dbReference type="NCBI Taxonomy" id="2994640"/>
    <lineage>
        <taxon>Bacteria</taxon>
        <taxon>Pseudomonadati</taxon>
        <taxon>Pseudomonadota</taxon>
        <taxon>Gammaproteobacteria</taxon>
        <taxon>Oceanospirillales</taxon>
        <taxon>Zooshikellaceae</taxon>
        <taxon>Spartinivicinus</taxon>
    </lineage>
</organism>
<dbReference type="SUPFAM" id="SSF51215">
    <property type="entry name" value="Regulatory protein AraC"/>
    <property type="match status" value="1"/>
</dbReference>
<evidence type="ECO:0000313" key="6">
    <source>
        <dbReference type="EMBL" id="MDE1464928.1"/>
    </source>
</evidence>
<dbReference type="Pfam" id="PF02311">
    <property type="entry name" value="AraC_binding"/>
    <property type="match status" value="1"/>
</dbReference>
<dbReference type="InterPro" id="IPR003313">
    <property type="entry name" value="AraC-bd"/>
</dbReference>
<evidence type="ECO:0000256" key="2">
    <source>
        <dbReference type="ARBA" id="ARBA00023125"/>
    </source>
</evidence>
<reference evidence="6 7" key="1">
    <citation type="submission" date="2022-11" db="EMBL/GenBank/DDBJ databases">
        <title>Spartinivicinus poritis sp. nov., isolated from scleractinian coral Porites lutea.</title>
        <authorList>
            <person name="Zhang G."/>
            <person name="Cai L."/>
            <person name="Wei Q."/>
        </authorList>
    </citation>
    <scope>NUCLEOTIDE SEQUENCE [LARGE SCALE GENOMIC DNA]</scope>
    <source>
        <strain evidence="6 7">A2-2</strain>
    </source>
</reference>
<sequence>MCLSINDDEGRWMKADEVKRWQLESCEGLNLSVARYVRFQFQRHFHLDYHIGVVQQGCQCFFHRGNSYNLAPGQVSIINPDESHDGHSLEEQGYQVRVLAISPALMQTWIDDITDKPGNLPFFTEPSVLEPALFKKVLELHHLMESGGAALAIDGELLACIAGLLHYQGKPSFSLTSPALSKQQLSLIKEYLVANIDDKIHLQILADLLGLSRFQFLRQFKQAMHITPHAYLKCLRLEHSLKLLQKGHTICEAAQAVGFYDQSHFNRAFKQSFGVAPSLLLKSL</sequence>
<dbReference type="InterPro" id="IPR018062">
    <property type="entry name" value="HTH_AraC-typ_CS"/>
</dbReference>
<keyword evidence="7" id="KW-1185">Reference proteome</keyword>
<accession>A0ABT5UEW5</accession>
<dbReference type="SMART" id="SM00342">
    <property type="entry name" value="HTH_ARAC"/>
    <property type="match status" value="1"/>
</dbReference>
<keyword evidence="1" id="KW-0805">Transcription regulation</keyword>
<dbReference type="EMBL" id="JAPMOU010000046">
    <property type="protein sequence ID" value="MDE1464928.1"/>
    <property type="molecule type" value="Genomic_DNA"/>
</dbReference>
<evidence type="ECO:0000256" key="3">
    <source>
        <dbReference type="ARBA" id="ARBA00023159"/>
    </source>
</evidence>
<dbReference type="InterPro" id="IPR050204">
    <property type="entry name" value="AraC_XylS_family_regulators"/>
</dbReference>
<comment type="caution">
    <text evidence="6">The sequence shown here is derived from an EMBL/GenBank/DDBJ whole genome shotgun (WGS) entry which is preliminary data.</text>
</comment>
<protein>
    <submittedName>
        <fullName evidence="6">AraC family transcriptional regulator</fullName>
    </submittedName>
</protein>
<evidence type="ECO:0000256" key="1">
    <source>
        <dbReference type="ARBA" id="ARBA00023015"/>
    </source>
</evidence>
<dbReference type="PANTHER" id="PTHR46796:SF11">
    <property type="entry name" value="TRANSCRIPTIONAL REGULATOR-RELATED"/>
    <property type="match status" value="1"/>
</dbReference>
<keyword evidence="4" id="KW-0804">Transcription</keyword>
<keyword evidence="3" id="KW-0010">Activator</keyword>
<name>A0ABT5UEW5_9GAMM</name>